<feature type="compositionally biased region" description="Polar residues" evidence="16">
    <location>
        <begin position="91"/>
        <end position="101"/>
    </location>
</feature>
<keyword evidence="13" id="KW-0413">Isomerase</keyword>
<accession>A0A9P6TF72</accession>
<comment type="caution">
    <text evidence="18">The sequence shown here is derived from an EMBL/GenBank/DDBJ whole genome shotgun (WGS) entry which is preliminary data.</text>
</comment>
<dbReference type="GO" id="GO:0006310">
    <property type="term" value="P:DNA recombination"/>
    <property type="evidence" value="ECO:0007669"/>
    <property type="project" value="UniProtKB-KW"/>
</dbReference>
<organism evidence="18 19">
    <name type="scientific">Cronartium quercuum f. sp. fusiforme G11</name>
    <dbReference type="NCBI Taxonomy" id="708437"/>
    <lineage>
        <taxon>Eukaryota</taxon>
        <taxon>Fungi</taxon>
        <taxon>Dikarya</taxon>
        <taxon>Basidiomycota</taxon>
        <taxon>Pucciniomycotina</taxon>
        <taxon>Pucciniomycetes</taxon>
        <taxon>Pucciniales</taxon>
        <taxon>Coleosporiaceae</taxon>
        <taxon>Cronartium</taxon>
    </lineage>
</organism>
<dbReference type="GO" id="GO:0000723">
    <property type="term" value="P:telomere maintenance"/>
    <property type="evidence" value="ECO:0007669"/>
    <property type="project" value="InterPro"/>
</dbReference>
<evidence type="ECO:0000256" key="2">
    <source>
        <dbReference type="ARBA" id="ARBA00004173"/>
    </source>
</evidence>
<keyword evidence="11 15" id="KW-0233">DNA recombination</keyword>
<sequence>MNPLRPNTLTNMPLTKPNSTSGAIQKRSSGTLSSLQRNWSSNTLQPTNSAPPNSSQNQPPSSSQASWQATESDWPPSPPPKQNPKSALTMPYTNPVKSANVSGPVAARRANGSTRDSGVGLPASEPKTSASSLESESDHSSSSTTKTATVRTSTGFQANPRITEMLAKRAPEPKPRSTAVKRDFPWDVSSGSNAKKPALSSSKAVGSSATSTSIEAKNQLGNPKLSIAAKVALSKEQQAVLDSVLQGHSVFFTGSAGTGKSVLLRHIIAALKRLHSKAPDVVVVTASTGMAACAIGGTTIHSFAGIGLATETPDLLVSKVRKNRKAAARWLRTKVLIIDEISMVDGELFDKLAYIAQKLKRSDKPFGGIQLVIAGDFFQLPPVSKGKVNFAFNAKRWTDSITETVNLTQVFRQKDTSFIDMLNEMRLGALSEQSIRKFRELSREIKYSDGIMPTELYPTRQEVERSNSARLAALAAEPMIYAAQDTGKGTPEQRARDYANMMAVERLVLKKGAQVMMIKNQSSEDGPSWLVNGLVGKIEDFVDSFGPPDIHGGDDEAAFPPIRGTKGPTKVGSFKPATTTSRTILPLVAWCLPNGRIERTIVEPAEFKYENAEGEVQSRRMQVSRIM</sequence>
<name>A0A9P6TF72_9BASI</name>
<comment type="subcellular location">
    <subcellularLocation>
        <location evidence="2">Mitochondrion</location>
    </subcellularLocation>
    <subcellularLocation>
        <location evidence="3">Nucleus</location>
        <location evidence="3">Nucleolus</location>
    </subcellularLocation>
</comment>
<evidence type="ECO:0000256" key="8">
    <source>
        <dbReference type="ARBA" id="ARBA00022840"/>
    </source>
</evidence>
<evidence type="ECO:0000256" key="15">
    <source>
        <dbReference type="RuleBase" id="RU363044"/>
    </source>
</evidence>
<feature type="compositionally biased region" description="Low complexity" evidence="16">
    <location>
        <begin position="128"/>
        <end position="154"/>
    </location>
</feature>
<keyword evidence="7 15" id="KW-0347">Helicase</keyword>
<evidence type="ECO:0000256" key="6">
    <source>
        <dbReference type="ARBA" id="ARBA00022801"/>
    </source>
</evidence>
<dbReference type="GO" id="GO:0005524">
    <property type="term" value="F:ATP binding"/>
    <property type="evidence" value="ECO:0007669"/>
    <property type="project" value="UniProtKB-KW"/>
</dbReference>
<dbReference type="CDD" id="cd18037">
    <property type="entry name" value="DEXSc_Pif1_like"/>
    <property type="match status" value="1"/>
</dbReference>
<dbReference type="Pfam" id="PF05970">
    <property type="entry name" value="PIF1"/>
    <property type="match status" value="1"/>
</dbReference>
<dbReference type="GO" id="GO:0003697">
    <property type="term" value="F:single-stranded DNA binding"/>
    <property type="evidence" value="ECO:0007669"/>
    <property type="project" value="UniProtKB-ARBA"/>
</dbReference>
<evidence type="ECO:0000256" key="13">
    <source>
        <dbReference type="ARBA" id="ARBA00023235"/>
    </source>
</evidence>
<comment type="similarity">
    <text evidence="15">Belongs to the helicase family.</text>
</comment>
<dbReference type="PANTHER" id="PTHR47642">
    <property type="entry name" value="ATP-DEPENDENT DNA HELICASE"/>
    <property type="match status" value="1"/>
</dbReference>
<feature type="domain" description="AAA+ ATPase" evidence="17">
    <location>
        <begin position="246"/>
        <end position="408"/>
    </location>
</feature>
<keyword evidence="8 15" id="KW-0067">ATP-binding</keyword>
<comment type="catalytic activity">
    <reaction evidence="15">
        <text>ATP + H2O = ADP + phosphate + H(+)</text>
        <dbReference type="Rhea" id="RHEA:13065"/>
        <dbReference type="ChEBI" id="CHEBI:15377"/>
        <dbReference type="ChEBI" id="CHEBI:15378"/>
        <dbReference type="ChEBI" id="CHEBI:30616"/>
        <dbReference type="ChEBI" id="CHEBI:43474"/>
        <dbReference type="ChEBI" id="CHEBI:456216"/>
        <dbReference type="EC" id="5.6.2.3"/>
    </reaction>
</comment>
<dbReference type="InterPro" id="IPR010285">
    <property type="entry name" value="DNA_helicase_pif1-like_DEAD"/>
</dbReference>
<dbReference type="Gene3D" id="3.40.50.300">
    <property type="entry name" value="P-loop containing nucleotide triphosphate hydrolases"/>
    <property type="match status" value="1"/>
</dbReference>
<evidence type="ECO:0000313" key="19">
    <source>
        <dbReference type="Proteomes" id="UP000886653"/>
    </source>
</evidence>
<dbReference type="InterPro" id="IPR003593">
    <property type="entry name" value="AAA+_ATPase"/>
</dbReference>
<dbReference type="OrthoDB" id="2499199at2759"/>
<dbReference type="SMART" id="SM00382">
    <property type="entry name" value="AAA"/>
    <property type="match status" value="1"/>
</dbReference>
<evidence type="ECO:0000256" key="3">
    <source>
        <dbReference type="ARBA" id="ARBA00004604"/>
    </source>
</evidence>
<protein>
    <recommendedName>
        <fullName evidence="15">ATP-dependent DNA helicase</fullName>
        <ecNumber evidence="15">5.6.2.3</ecNumber>
    </recommendedName>
</protein>
<keyword evidence="14" id="KW-0539">Nucleus</keyword>
<feature type="non-terminal residue" evidence="18">
    <location>
        <position position="627"/>
    </location>
</feature>
<gene>
    <name evidence="18" type="ORF">CROQUDRAFT_654749</name>
</gene>
<dbReference type="Pfam" id="PF21530">
    <property type="entry name" value="Pif1_2B_dom"/>
    <property type="match status" value="1"/>
</dbReference>
<dbReference type="GO" id="GO:0005730">
    <property type="term" value="C:nucleolus"/>
    <property type="evidence" value="ECO:0007669"/>
    <property type="project" value="UniProtKB-SubCell"/>
</dbReference>
<keyword evidence="12 15" id="KW-0234">DNA repair</keyword>
<dbReference type="InterPro" id="IPR027417">
    <property type="entry name" value="P-loop_NTPase"/>
</dbReference>
<dbReference type="PANTHER" id="PTHR47642:SF5">
    <property type="entry name" value="ATP-DEPENDENT DNA HELICASE"/>
    <property type="match status" value="1"/>
</dbReference>
<dbReference type="GO" id="GO:0005739">
    <property type="term" value="C:mitochondrion"/>
    <property type="evidence" value="ECO:0007669"/>
    <property type="project" value="UniProtKB-SubCell"/>
</dbReference>
<feature type="region of interest" description="Disordered" evidence="16">
    <location>
        <begin position="1"/>
        <end position="208"/>
    </location>
</feature>
<keyword evidence="5 15" id="KW-0227">DNA damage</keyword>
<dbReference type="InterPro" id="IPR051055">
    <property type="entry name" value="PIF1_helicase"/>
</dbReference>
<evidence type="ECO:0000256" key="7">
    <source>
        <dbReference type="ARBA" id="ARBA00022806"/>
    </source>
</evidence>
<evidence type="ECO:0000259" key="17">
    <source>
        <dbReference type="SMART" id="SM00382"/>
    </source>
</evidence>
<dbReference type="GO" id="GO:0016787">
    <property type="term" value="F:hydrolase activity"/>
    <property type="evidence" value="ECO:0007669"/>
    <property type="project" value="UniProtKB-KW"/>
</dbReference>
<dbReference type="EC" id="5.6.2.3" evidence="15"/>
<reference evidence="18" key="1">
    <citation type="submission" date="2013-11" db="EMBL/GenBank/DDBJ databases">
        <title>Genome sequence of the fusiform rust pathogen reveals effectors for host alternation and coevolution with pine.</title>
        <authorList>
            <consortium name="DOE Joint Genome Institute"/>
            <person name="Smith K."/>
            <person name="Pendleton A."/>
            <person name="Kubisiak T."/>
            <person name="Anderson C."/>
            <person name="Salamov A."/>
            <person name="Aerts A."/>
            <person name="Riley R."/>
            <person name="Clum A."/>
            <person name="Lindquist E."/>
            <person name="Ence D."/>
            <person name="Campbell M."/>
            <person name="Kronenberg Z."/>
            <person name="Feau N."/>
            <person name="Dhillon B."/>
            <person name="Hamelin R."/>
            <person name="Burleigh J."/>
            <person name="Smith J."/>
            <person name="Yandell M."/>
            <person name="Nelson C."/>
            <person name="Grigoriev I."/>
            <person name="Davis J."/>
        </authorList>
    </citation>
    <scope>NUCLEOTIDE SEQUENCE</scope>
    <source>
        <strain evidence="18">G11</strain>
    </source>
</reference>
<keyword evidence="6 15" id="KW-0378">Hydrolase</keyword>
<dbReference type="GO" id="GO:0043139">
    <property type="term" value="F:5'-3' DNA helicase activity"/>
    <property type="evidence" value="ECO:0007669"/>
    <property type="project" value="UniProtKB-EC"/>
</dbReference>
<evidence type="ECO:0000313" key="18">
    <source>
        <dbReference type="EMBL" id="KAG0148478.1"/>
    </source>
</evidence>
<keyword evidence="4 15" id="KW-0547">Nucleotide-binding</keyword>
<dbReference type="AlphaFoldDB" id="A0A9P6TF72"/>
<keyword evidence="10" id="KW-0496">Mitochondrion</keyword>
<evidence type="ECO:0000256" key="14">
    <source>
        <dbReference type="ARBA" id="ARBA00023242"/>
    </source>
</evidence>
<feature type="compositionally biased region" description="Low complexity" evidence="16">
    <location>
        <begin position="45"/>
        <end position="69"/>
    </location>
</feature>
<dbReference type="EMBL" id="MU167236">
    <property type="protein sequence ID" value="KAG0148478.1"/>
    <property type="molecule type" value="Genomic_DNA"/>
</dbReference>
<evidence type="ECO:0000256" key="1">
    <source>
        <dbReference type="ARBA" id="ARBA00001946"/>
    </source>
</evidence>
<evidence type="ECO:0000256" key="9">
    <source>
        <dbReference type="ARBA" id="ARBA00023125"/>
    </source>
</evidence>
<keyword evidence="19" id="KW-1185">Reference proteome</keyword>
<evidence type="ECO:0000256" key="12">
    <source>
        <dbReference type="ARBA" id="ARBA00023204"/>
    </source>
</evidence>
<evidence type="ECO:0000256" key="4">
    <source>
        <dbReference type="ARBA" id="ARBA00022741"/>
    </source>
</evidence>
<comment type="cofactor">
    <cofactor evidence="1 15">
        <name>Mg(2+)</name>
        <dbReference type="ChEBI" id="CHEBI:18420"/>
    </cofactor>
</comment>
<evidence type="ECO:0000256" key="10">
    <source>
        <dbReference type="ARBA" id="ARBA00023128"/>
    </source>
</evidence>
<feature type="compositionally biased region" description="Basic and acidic residues" evidence="16">
    <location>
        <begin position="166"/>
        <end position="185"/>
    </location>
</feature>
<evidence type="ECO:0000256" key="11">
    <source>
        <dbReference type="ARBA" id="ARBA00023172"/>
    </source>
</evidence>
<dbReference type="InterPro" id="IPR049163">
    <property type="entry name" value="Pif1-like_2B_dom"/>
</dbReference>
<proteinExistence type="inferred from homology"/>
<dbReference type="Proteomes" id="UP000886653">
    <property type="component" value="Unassembled WGS sequence"/>
</dbReference>
<evidence type="ECO:0000256" key="5">
    <source>
        <dbReference type="ARBA" id="ARBA00022763"/>
    </source>
</evidence>
<evidence type="ECO:0000256" key="16">
    <source>
        <dbReference type="SAM" id="MobiDB-lite"/>
    </source>
</evidence>
<keyword evidence="9" id="KW-0238">DNA-binding</keyword>
<feature type="compositionally biased region" description="Polar residues" evidence="16">
    <location>
        <begin position="1"/>
        <end position="44"/>
    </location>
</feature>
<dbReference type="GO" id="GO:0006281">
    <property type="term" value="P:DNA repair"/>
    <property type="evidence" value="ECO:0007669"/>
    <property type="project" value="UniProtKB-KW"/>
</dbReference>
<dbReference type="SUPFAM" id="SSF52540">
    <property type="entry name" value="P-loop containing nucleoside triphosphate hydrolases"/>
    <property type="match status" value="2"/>
</dbReference>
<dbReference type="FunFam" id="3.40.50.300:FF:001226">
    <property type="entry name" value="ATP-dependent DNA helicase PIF1"/>
    <property type="match status" value="1"/>
</dbReference>